<gene>
    <name evidence="19" type="ORF">CI15_13680</name>
</gene>
<keyword evidence="2" id="KW-0813">Transport</keyword>
<dbReference type="InterPro" id="IPR011527">
    <property type="entry name" value="ABC1_TM_dom"/>
</dbReference>
<dbReference type="Pfam" id="PF00005">
    <property type="entry name" value="ABC_tran"/>
    <property type="match status" value="1"/>
</dbReference>
<evidence type="ECO:0000256" key="4">
    <source>
        <dbReference type="ARBA" id="ARBA00022519"/>
    </source>
</evidence>
<dbReference type="PROSITE" id="PS50990">
    <property type="entry name" value="PEPTIDASE_C39"/>
    <property type="match status" value="1"/>
</dbReference>
<protein>
    <recommendedName>
        <fullName evidence="13">Cyclolysin secretion/processing ATP-binding protein CyaB</fullName>
    </recommendedName>
</protein>
<evidence type="ECO:0000256" key="12">
    <source>
        <dbReference type="ARBA" id="ARBA00061173"/>
    </source>
</evidence>
<evidence type="ECO:0000259" key="18">
    <source>
        <dbReference type="PROSITE" id="PS50990"/>
    </source>
</evidence>
<comment type="similarity">
    <text evidence="12">Belongs to the ABC transporter superfamily. Cyclolysin exporter (TC 3.A.1.109.2) family.</text>
</comment>
<evidence type="ECO:0000259" key="17">
    <source>
        <dbReference type="PROSITE" id="PS50929"/>
    </source>
</evidence>
<evidence type="ECO:0000313" key="19">
    <source>
        <dbReference type="EMBL" id="KXU87777.1"/>
    </source>
</evidence>
<evidence type="ECO:0000256" key="14">
    <source>
        <dbReference type="SAM" id="MobiDB-lite"/>
    </source>
</evidence>
<evidence type="ECO:0000256" key="1">
    <source>
        <dbReference type="ARBA" id="ARBA00004651"/>
    </source>
</evidence>
<dbReference type="RefSeq" id="WP_062128600.1">
    <property type="nucleotide sequence ID" value="NZ_LRBG01000011.1"/>
</dbReference>
<keyword evidence="9 15" id="KW-1133">Transmembrane helix</keyword>
<dbReference type="GO" id="GO:0005886">
    <property type="term" value="C:plasma membrane"/>
    <property type="evidence" value="ECO:0007669"/>
    <property type="project" value="UniProtKB-SubCell"/>
</dbReference>
<dbReference type="SUPFAM" id="SSF90123">
    <property type="entry name" value="ABC transporter transmembrane region"/>
    <property type="match status" value="1"/>
</dbReference>
<evidence type="ECO:0000256" key="7">
    <source>
        <dbReference type="ARBA" id="ARBA00022741"/>
    </source>
</evidence>
<proteinExistence type="inferred from homology"/>
<evidence type="ECO:0000256" key="6">
    <source>
        <dbReference type="ARBA" id="ARBA00022735"/>
    </source>
</evidence>
<feature type="transmembrane region" description="Helical" evidence="15">
    <location>
        <begin position="208"/>
        <end position="226"/>
    </location>
</feature>
<dbReference type="SUPFAM" id="SSF52540">
    <property type="entry name" value="P-loop containing nucleoside triphosphate hydrolases"/>
    <property type="match status" value="1"/>
</dbReference>
<dbReference type="InterPro" id="IPR005074">
    <property type="entry name" value="Peptidase_C39"/>
</dbReference>
<dbReference type="InterPro" id="IPR003593">
    <property type="entry name" value="AAA+_ATPase"/>
</dbReference>
<dbReference type="STRING" id="1399968.CI15_13680"/>
<name>A0A149PRR8_9BURK</name>
<dbReference type="Gene3D" id="3.40.50.300">
    <property type="entry name" value="P-loop containing nucleotide triphosphate hydrolases"/>
    <property type="match status" value="1"/>
</dbReference>
<keyword evidence="7" id="KW-0547">Nucleotide-binding</keyword>
<feature type="transmembrane region" description="Helical" evidence="15">
    <location>
        <begin position="398"/>
        <end position="422"/>
    </location>
</feature>
<keyword evidence="20" id="KW-1185">Reference proteome</keyword>
<dbReference type="InterPro" id="IPR039421">
    <property type="entry name" value="Type_1_exporter"/>
</dbReference>
<feature type="domain" description="Peptidase C39" evidence="18">
    <location>
        <begin position="14"/>
        <end position="144"/>
    </location>
</feature>
<dbReference type="InterPro" id="IPR017871">
    <property type="entry name" value="ABC_transporter-like_CS"/>
</dbReference>
<dbReference type="PANTHER" id="PTHR24221:SF248">
    <property type="entry name" value="ABC TRANSPORTER TRANSMEMBRANE REGION"/>
    <property type="match status" value="1"/>
</dbReference>
<feature type="domain" description="ABC transmembrane type-1" evidence="17">
    <location>
        <begin position="179"/>
        <end position="457"/>
    </location>
</feature>
<reference evidence="19 20" key="1">
    <citation type="journal article" date="2015" name="Int. J. Syst. Evol. Microbiol.">
        <title>Burkholderia monticola sp. nov., isolated from mountain soil.</title>
        <authorList>
            <person name="Baek I."/>
            <person name="Seo B."/>
            <person name="Lee I."/>
            <person name="Yi H."/>
            <person name="Chun J."/>
        </authorList>
    </citation>
    <scope>NUCLEOTIDE SEQUENCE [LARGE SCALE GENOMIC DNA]</scope>
    <source>
        <strain evidence="19 20">JC2948</strain>
    </source>
</reference>
<evidence type="ECO:0000259" key="16">
    <source>
        <dbReference type="PROSITE" id="PS50893"/>
    </source>
</evidence>
<keyword evidence="8" id="KW-0067">ATP-binding</keyword>
<dbReference type="FunFam" id="3.40.50.300:FF:000299">
    <property type="entry name" value="ABC transporter ATP-binding protein/permease"/>
    <property type="match status" value="1"/>
</dbReference>
<evidence type="ECO:0000256" key="13">
    <source>
        <dbReference type="ARBA" id="ARBA00072252"/>
    </source>
</evidence>
<dbReference type="InterPro" id="IPR036640">
    <property type="entry name" value="ABC1_TM_sf"/>
</dbReference>
<keyword evidence="4" id="KW-0997">Cell inner membrane</keyword>
<dbReference type="GO" id="GO:0005524">
    <property type="term" value="F:ATP binding"/>
    <property type="evidence" value="ECO:0007669"/>
    <property type="project" value="UniProtKB-KW"/>
</dbReference>
<comment type="subcellular location">
    <subcellularLocation>
        <location evidence="1">Cell membrane</location>
        <topology evidence="1">Multi-pass membrane protein</topology>
    </subcellularLocation>
</comment>
<comment type="function">
    <text evidence="11">Involved in the export of calmodulin-sensitive adenylate cyclase-hemolysin (cyclolysin).</text>
</comment>
<dbReference type="PROSITE" id="PS50893">
    <property type="entry name" value="ABC_TRANSPORTER_2"/>
    <property type="match status" value="1"/>
</dbReference>
<dbReference type="InterPro" id="IPR017750">
    <property type="entry name" value="ATPase_T1SS"/>
</dbReference>
<accession>A0A149PRR8</accession>
<dbReference type="GO" id="GO:0016887">
    <property type="term" value="F:ATP hydrolysis activity"/>
    <property type="evidence" value="ECO:0007669"/>
    <property type="project" value="InterPro"/>
</dbReference>
<dbReference type="PROSITE" id="PS50929">
    <property type="entry name" value="ABC_TM1F"/>
    <property type="match status" value="1"/>
</dbReference>
<keyword evidence="6" id="KW-0354">Hemolysis</keyword>
<dbReference type="PANTHER" id="PTHR24221">
    <property type="entry name" value="ATP-BINDING CASSETTE SUB-FAMILY B"/>
    <property type="match status" value="1"/>
</dbReference>
<sequence length="797" mass="85467">MTQDVFPDVQAAAQTLTNEDGLLRSVMWICEHYGCGKTAEALTAGLPKSGMLSPSLALGALSNAGLTAGLVERHLQLLPGHVLPAILLHRRMGGCVLLGRRTNPDKEAKSRVLYQVIVPEIGQEPVEYTQDEMDEIYAGYAILVKPTARIELHEGDSVEPAGHWLLGTLWRYRRYYASAALGALLINVLGLASVFFTMNVYDRVVPNQAYVTLWSLAIGVGIAMLFEAISRHVRSHLLDVAGKKADLIMGTLLFRRALSIRMEHKPASAGSFANQLREFESVRDFATSATLSAISDLPFVFVFVGVVFAVGGSLGWVPLLMIPLIIGASLFVQWPLARLMKENLKEASLKQGVLIESVEGLETLKAVGGEGHMQKRWETFSGMAASSSMKSRQISSKAMSFITFLQQLQTVVLIVLGVYLIAAGELTQGALIGTVMLAGRITAPLGQVMGLALRFQQAKAALHSLNALMAMPVDRDPSRNYLPKPPLAGQITLKDVCFSYPASDMQQNPSVLKDVNLSIGVGERVAILGRVGSGKSTLLRVMARLYAPVSGQVFTDGLDVEQIDLADWRKAVGYVGQDARLFHGTLRENVMIGRPEASADEFLRVMHLTGLGHFASRHPKGINLPIGEGGLGISGGQRQLVSLARSLLARPRLLLLDEPTSAMDSQTEAVFLEHLARATVGQAIVVVTHRPSLLALVDRIVVVEEGKVVADGPKHKILAALSGNAKASDVNGAQSQVQQRTPPGTVATSASGSAATPTGPKAAPRDIRIMAARKVVSAATAQAGTKQAGVPNEEQFQ</sequence>
<dbReference type="GO" id="GO:0034040">
    <property type="term" value="F:ATPase-coupled lipid transmembrane transporter activity"/>
    <property type="evidence" value="ECO:0007669"/>
    <property type="project" value="TreeGrafter"/>
</dbReference>
<keyword evidence="5 15" id="KW-0812">Transmembrane</keyword>
<dbReference type="PROSITE" id="PS00211">
    <property type="entry name" value="ABC_TRANSPORTER_1"/>
    <property type="match status" value="1"/>
</dbReference>
<comment type="caution">
    <text evidence="19">The sequence shown here is derived from an EMBL/GenBank/DDBJ whole genome shotgun (WGS) entry which is preliminary data.</text>
</comment>
<dbReference type="GO" id="GO:0031640">
    <property type="term" value="P:killing of cells of another organism"/>
    <property type="evidence" value="ECO:0007669"/>
    <property type="project" value="UniProtKB-KW"/>
</dbReference>
<evidence type="ECO:0000256" key="8">
    <source>
        <dbReference type="ARBA" id="ARBA00022840"/>
    </source>
</evidence>
<dbReference type="EMBL" id="LRBG01000011">
    <property type="protein sequence ID" value="KXU87777.1"/>
    <property type="molecule type" value="Genomic_DNA"/>
</dbReference>
<keyword evidence="10 15" id="KW-0472">Membrane</keyword>
<dbReference type="CDD" id="cd18587">
    <property type="entry name" value="ABC_6TM_LapB_like"/>
    <property type="match status" value="1"/>
</dbReference>
<dbReference type="Proteomes" id="UP000075613">
    <property type="component" value="Unassembled WGS sequence"/>
</dbReference>
<dbReference type="AlphaFoldDB" id="A0A149PRR8"/>
<keyword evidence="3" id="KW-1003">Cell membrane</keyword>
<dbReference type="Gene3D" id="1.20.1560.10">
    <property type="entry name" value="ABC transporter type 1, transmembrane domain"/>
    <property type="match status" value="1"/>
</dbReference>
<dbReference type="GO" id="GO:0008233">
    <property type="term" value="F:peptidase activity"/>
    <property type="evidence" value="ECO:0007669"/>
    <property type="project" value="InterPro"/>
</dbReference>
<evidence type="ECO:0000256" key="10">
    <source>
        <dbReference type="ARBA" id="ARBA00023136"/>
    </source>
</evidence>
<feature type="transmembrane region" description="Helical" evidence="15">
    <location>
        <begin position="285"/>
        <end position="310"/>
    </location>
</feature>
<evidence type="ECO:0000256" key="15">
    <source>
        <dbReference type="SAM" id="Phobius"/>
    </source>
</evidence>
<feature type="domain" description="ABC transporter" evidence="16">
    <location>
        <begin position="491"/>
        <end position="730"/>
    </location>
</feature>
<dbReference type="GO" id="GO:0140359">
    <property type="term" value="F:ABC-type transporter activity"/>
    <property type="evidence" value="ECO:0007669"/>
    <property type="project" value="InterPro"/>
</dbReference>
<feature type="region of interest" description="Disordered" evidence="14">
    <location>
        <begin position="729"/>
        <end position="767"/>
    </location>
</feature>
<evidence type="ECO:0000256" key="2">
    <source>
        <dbReference type="ARBA" id="ARBA00022448"/>
    </source>
</evidence>
<feature type="compositionally biased region" description="Low complexity" evidence="14">
    <location>
        <begin position="743"/>
        <end position="760"/>
    </location>
</feature>
<dbReference type="SMART" id="SM00382">
    <property type="entry name" value="AAA"/>
    <property type="match status" value="1"/>
</dbReference>
<dbReference type="OrthoDB" id="8554730at2"/>
<evidence type="ECO:0000313" key="20">
    <source>
        <dbReference type="Proteomes" id="UP000075613"/>
    </source>
</evidence>
<dbReference type="GO" id="GO:0006508">
    <property type="term" value="P:proteolysis"/>
    <property type="evidence" value="ECO:0007669"/>
    <property type="project" value="InterPro"/>
</dbReference>
<keyword evidence="6" id="KW-0204">Cytolysis</keyword>
<evidence type="ECO:0000256" key="5">
    <source>
        <dbReference type="ARBA" id="ARBA00022692"/>
    </source>
</evidence>
<organism evidence="19 20">
    <name type="scientific">Paraburkholderia monticola</name>
    <dbReference type="NCBI Taxonomy" id="1399968"/>
    <lineage>
        <taxon>Bacteria</taxon>
        <taxon>Pseudomonadati</taxon>
        <taxon>Pseudomonadota</taxon>
        <taxon>Betaproteobacteria</taxon>
        <taxon>Burkholderiales</taxon>
        <taxon>Burkholderiaceae</taxon>
        <taxon>Paraburkholderia</taxon>
    </lineage>
</organism>
<dbReference type="NCBIfam" id="TIGR03375">
    <property type="entry name" value="type_I_sec_LssB"/>
    <property type="match status" value="1"/>
</dbReference>
<feature type="compositionally biased region" description="Polar residues" evidence="14">
    <location>
        <begin position="731"/>
        <end position="742"/>
    </location>
</feature>
<dbReference type="Gene3D" id="3.90.70.10">
    <property type="entry name" value="Cysteine proteinases"/>
    <property type="match status" value="1"/>
</dbReference>
<feature type="transmembrane region" description="Helical" evidence="15">
    <location>
        <begin position="316"/>
        <end position="336"/>
    </location>
</feature>
<feature type="transmembrane region" description="Helical" evidence="15">
    <location>
        <begin position="175"/>
        <end position="196"/>
    </location>
</feature>
<evidence type="ECO:0000256" key="3">
    <source>
        <dbReference type="ARBA" id="ARBA00022475"/>
    </source>
</evidence>
<dbReference type="Pfam" id="PF00664">
    <property type="entry name" value="ABC_membrane"/>
    <property type="match status" value="1"/>
</dbReference>
<dbReference type="InterPro" id="IPR003439">
    <property type="entry name" value="ABC_transporter-like_ATP-bd"/>
</dbReference>
<evidence type="ECO:0000256" key="11">
    <source>
        <dbReference type="ARBA" id="ARBA00055355"/>
    </source>
</evidence>
<dbReference type="InterPro" id="IPR027417">
    <property type="entry name" value="P-loop_NTPase"/>
</dbReference>
<evidence type="ECO:0000256" key="9">
    <source>
        <dbReference type="ARBA" id="ARBA00022989"/>
    </source>
</evidence>